<keyword evidence="4" id="KW-1185">Reference proteome</keyword>
<feature type="region of interest" description="Disordered" evidence="1">
    <location>
        <begin position="394"/>
        <end position="465"/>
    </location>
</feature>
<keyword evidence="2" id="KW-1133">Transmembrane helix</keyword>
<proteinExistence type="predicted"/>
<accession>A0ABR3SRA8</accession>
<organism evidence="3 4">
    <name type="scientific">Neofusicoccum ribis</name>
    <dbReference type="NCBI Taxonomy" id="45134"/>
    <lineage>
        <taxon>Eukaryota</taxon>
        <taxon>Fungi</taxon>
        <taxon>Dikarya</taxon>
        <taxon>Ascomycota</taxon>
        <taxon>Pezizomycotina</taxon>
        <taxon>Dothideomycetes</taxon>
        <taxon>Dothideomycetes incertae sedis</taxon>
        <taxon>Botryosphaeriales</taxon>
        <taxon>Botryosphaeriaceae</taxon>
        <taxon>Neofusicoccum</taxon>
    </lineage>
</organism>
<evidence type="ECO:0000256" key="1">
    <source>
        <dbReference type="SAM" id="MobiDB-lite"/>
    </source>
</evidence>
<dbReference type="PANTHER" id="PTHR36205">
    <property type="entry name" value="CHROMOSOME 19, WHOLE GENOME SHOTGUN SEQUENCE"/>
    <property type="match status" value="1"/>
</dbReference>
<reference evidence="3 4" key="1">
    <citation type="submission" date="2024-02" db="EMBL/GenBank/DDBJ databases">
        <title>De novo assembly and annotation of 12 fungi associated with fruit tree decline syndrome in Ontario, Canada.</title>
        <authorList>
            <person name="Sulman M."/>
            <person name="Ellouze W."/>
            <person name="Ilyukhin E."/>
        </authorList>
    </citation>
    <scope>NUCLEOTIDE SEQUENCE [LARGE SCALE GENOMIC DNA]</scope>
    <source>
        <strain evidence="3 4">M1-105</strain>
    </source>
</reference>
<keyword evidence="2" id="KW-0812">Transmembrane</keyword>
<evidence type="ECO:0000256" key="2">
    <source>
        <dbReference type="SAM" id="Phobius"/>
    </source>
</evidence>
<feature type="region of interest" description="Disordered" evidence="1">
    <location>
        <begin position="1"/>
        <end position="97"/>
    </location>
</feature>
<sequence>MPSLNPLRNVKRTIQPYDPLPGGNSYVDSDDDIEKRRSIDSLDYQDSADSSPSAYASRVSNMQGTTTSAQFHRNRSDSRARKASMSQHQPPSYSPSSYYYSHRVGRRRFSRWFALALGGTVVLFIIWLSAMGRRSHIAVETGEAVSEMPAPPAPWESFPFLKRYHGGIRTLVPRLDNKPEYPGDGFNASELLGARNEDGQLERRAEVGGDGWSYDDERSKDHGLPPMQVFDPYPDYSSAEYKKKYGAEVKACFLDEKRSQRVPLMRSYPGVVNGTPENVMGSYEIFGIRDDVCFERFGRLGPYGLGYSRKYGGSGAGMEGDREGADQVWEDDEQVDFRKVRWADVQRRCIDDNEHRFKPRGTPIGNGRSHFYFDGYVEQTAEGVPEKEIEARAPQMDDPAPPIPHANDEGAKPFKPVDMSSGSTDVKSEKSGKKQPSEDGETKPFRLVDTSASQSSGSSVEKPKQARKLLPRTAVLIRTWHDFQYDDEDLFYLRAITTELAVNSGGEYEVHLLIHVKDNDLPIWSDEETYQRVLNESLPEEFRGMGTLWTERQMSLVYGGLAESNYRDLPVYGAYRSSFLPVQHFAHMHPEYDFFWHWEMDVRYTGHFYHLFSKVSEWAKQQPRKGLWERNSRFYVPREHGPWEDFKHMVRVQTEHGTASKNNMWAEMAKDDPNVPEEVKAQSVQKPEKPIWGPEVSEADEMDTQDDPEVPPIGKDKYEWGVGEEADLITFNPLFDPDHTNWILAGDVTGYDTSKGLPPRRTAIITAARLSKRLLKIMHRETSLRKRTMFSEMWPPTCALHHGLKAVYAPHPVFIDRRWPTDYLAAIMNNGRNGAAGGARMSVFSDERQHNFRGTSWYYNSGFAPNLWRRWLGYVVDNDGGEAEEVWGEGRMCLPAMLLHPVKHVDLVFEHADGAE</sequence>
<feature type="compositionally biased region" description="Polar residues" evidence="1">
    <location>
        <begin position="450"/>
        <end position="459"/>
    </location>
</feature>
<gene>
    <name evidence="3" type="ORF">SLS56_006284</name>
</gene>
<evidence type="ECO:0008006" key="5">
    <source>
        <dbReference type="Google" id="ProtNLM"/>
    </source>
</evidence>
<feature type="compositionally biased region" description="Basic and acidic residues" evidence="1">
    <location>
        <begin position="426"/>
        <end position="446"/>
    </location>
</feature>
<comment type="caution">
    <text evidence="3">The sequence shown here is derived from an EMBL/GenBank/DDBJ whole genome shotgun (WGS) entry which is preliminary data.</text>
</comment>
<dbReference type="Pfam" id="PF11885">
    <property type="entry name" value="DUF3405"/>
    <property type="match status" value="1"/>
</dbReference>
<evidence type="ECO:0000313" key="3">
    <source>
        <dbReference type="EMBL" id="KAL1627663.1"/>
    </source>
</evidence>
<feature type="transmembrane region" description="Helical" evidence="2">
    <location>
        <begin position="112"/>
        <end position="130"/>
    </location>
</feature>
<evidence type="ECO:0000313" key="4">
    <source>
        <dbReference type="Proteomes" id="UP001521116"/>
    </source>
</evidence>
<feature type="compositionally biased region" description="Low complexity" evidence="1">
    <location>
        <begin position="44"/>
        <end position="57"/>
    </location>
</feature>
<dbReference type="EMBL" id="JAJVDC020000070">
    <property type="protein sequence ID" value="KAL1627663.1"/>
    <property type="molecule type" value="Genomic_DNA"/>
</dbReference>
<feature type="compositionally biased region" description="Polar residues" evidence="1">
    <location>
        <begin position="58"/>
        <end position="71"/>
    </location>
</feature>
<protein>
    <recommendedName>
        <fullName evidence="5">Major facilitator superfamily transporter</fullName>
    </recommendedName>
</protein>
<dbReference type="InterPro" id="IPR021822">
    <property type="entry name" value="DUF3405"/>
</dbReference>
<keyword evidence="2" id="KW-0472">Membrane</keyword>
<name>A0ABR3SRA8_9PEZI</name>
<dbReference type="Proteomes" id="UP001521116">
    <property type="component" value="Unassembled WGS sequence"/>
</dbReference>
<dbReference type="PANTHER" id="PTHR36205:SF1">
    <property type="entry name" value="MAJOR FACILITATOR SUPERFAMILY TRANSPORTER"/>
    <property type="match status" value="1"/>
</dbReference>